<dbReference type="RefSeq" id="WP_353873739.1">
    <property type="nucleotide sequence ID" value="NZ_JBEVCJ010000003.1"/>
</dbReference>
<accession>A0ABV2BQG4</accession>
<protein>
    <submittedName>
        <fullName evidence="1">DUF1820 family protein</fullName>
    </submittedName>
</protein>
<dbReference type="EMBL" id="JBEVCJ010000003">
    <property type="protein sequence ID" value="MET1254185.1"/>
    <property type="molecule type" value="Genomic_DNA"/>
</dbReference>
<dbReference type="Proteomes" id="UP001548189">
    <property type="component" value="Unassembled WGS sequence"/>
</dbReference>
<dbReference type="Pfam" id="PF08850">
    <property type="entry name" value="DUF1820"/>
    <property type="match status" value="1"/>
</dbReference>
<name>A0ABV2BQG4_9GAMM</name>
<proteinExistence type="predicted"/>
<organism evidence="1 2">
    <name type="scientific">Aliikangiella maris</name>
    <dbReference type="NCBI Taxonomy" id="3162458"/>
    <lineage>
        <taxon>Bacteria</taxon>
        <taxon>Pseudomonadati</taxon>
        <taxon>Pseudomonadota</taxon>
        <taxon>Gammaproteobacteria</taxon>
        <taxon>Oceanospirillales</taxon>
        <taxon>Pleioneaceae</taxon>
        <taxon>Aliikangiella</taxon>
    </lineage>
</organism>
<evidence type="ECO:0000313" key="2">
    <source>
        <dbReference type="Proteomes" id="UP001548189"/>
    </source>
</evidence>
<comment type="caution">
    <text evidence="1">The sequence shown here is derived from an EMBL/GenBank/DDBJ whole genome shotgun (WGS) entry which is preliminary data.</text>
</comment>
<evidence type="ECO:0000313" key="1">
    <source>
        <dbReference type="EMBL" id="MET1254185.1"/>
    </source>
</evidence>
<dbReference type="InterPro" id="IPR014949">
    <property type="entry name" value="DUF1820"/>
</dbReference>
<reference evidence="1 2" key="1">
    <citation type="submission" date="2024-06" db="EMBL/GenBank/DDBJ databases">
        <authorList>
            <person name="Li F."/>
        </authorList>
    </citation>
    <scope>NUCLEOTIDE SEQUENCE [LARGE SCALE GENOMIC DNA]</scope>
    <source>
        <strain evidence="1 2">GXAS 311</strain>
    </source>
</reference>
<sequence>MSKAPVYRVVFINNGKTYEIYASNVSQGALYGFVEIRGMLFDERTSLVVDPGEEKLKAEFEGVMATHVPVHAIIRIDQVEKRGVAKIGDAKGNVVTPFPLPKPDNSKS</sequence>
<keyword evidence="2" id="KW-1185">Reference proteome</keyword>
<gene>
    <name evidence="1" type="ORF">ABVT43_03495</name>
</gene>